<feature type="binding site" evidence="3">
    <location>
        <begin position="309"/>
        <end position="312"/>
    </location>
    <ligand>
        <name>CTP</name>
        <dbReference type="ChEBI" id="CHEBI:37563"/>
    </ligand>
</feature>
<proteinExistence type="inferred from homology"/>
<dbReference type="Gene3D" id="3.40.50.1950">
    <property type="entry name" value="Flavin prenyltransferase-like"/>
    <property type="match status" value="1"/>
</dbReference>
<dbReference type="InterPro" id="IPR036551">
    <property type="entry name" value="Flavin_trans-like"/>
</dbReference>
<name>A0A6M0JYY2_9GAMM</name>
<evidence type="ECO:0000259" key="6">
    <source>
        <dbReference type="Pfam" id="PF04127"/>
    </source>
</evidence>
<dbReference type="Proteomes" id="UP000483379">
    <property type="component" value="Unassembled WGS sequence"/>
</dbReference>
<dbReference type="EMBL" id="JAAIJQ010000014">
    <property type="protein sequence ID" value="NEV61577.1"/>
    <property type="molecule type" value="Genomic_DNA"/>
</dbReference>
<dbReference type="PANTHER" id="PTHR14359:SF6">
    <property type="entry name" value="PHOSPHOPANTOTHENOYLCYSTEINE DECARBOXYLASE"/>
    <property type="match status" value="1"/>
</dbReference>
<dbReference type="SUPFAM" id="SSF102645">
    <property type="entry name" value="CoaB-like"/>
    <property type="match status" value="1"/>
</dbReference>
<keyword evidence="3" id="KW-0460">Magnesium</keyword>
<feature type="domain" description="DNA/pantothenate metabolism flavoprotein C-terminal" evidence="6">
    <location>
        <begin position="193"/>
        <end position="398"/>
    </location>
</feature>
<dbReference type="SUPFAM" id="SSF52507">
    <property type="entry name" value="Homo-oligomeric flavin-containing Cys decarboxylases, HFCD"/>
    <property type="match status" value="1"/>
</dbReference>
<feature type="binding site" evidence="3">
    <location>
        <position position="293"/>
    </location>
    <ligand>
        <name>CTP</name>
        <dbReference type="ChEBI" id="CHEBI:37563"/>
    </ligand>
</feature>
<feature type="region of interest" description="Phosphopantothenate--cysteine ligase" evidence="3">
    <location>
        <begin position="195"/>
        <end position="408"/>
    </location>
</feature>
<dbReference type="UniPathway" id="UPA00241">
    <property type="reaction ID" value="UER00353"/>
</dbReference>
<comment type="pathway">
    <text evidence="3 4">Cofactor biosynthesis; coenzyme A biosynthesis; CoA from (R)-pantothenate: step 2/5.</text>
</comment>
<keyword evidence="3" id="KW-0511">Multifunctional enzyme</keyword>
<comment type="function">
    <text evidence="4">Catalyzes two steps in the biosynthesis of coenzyme A. In the first step cysteine is conjugated to 4'-phosphopantothenate to form 4-phosphopantothenoylcysteine, in the latter compound is decarboxylated to form 4'-phosphopantotheine.</text>
</comment>
<evidence type="ECO:0000259" key="5">
    <source>
        <dbReference type="Pfam" id="PF02441"/>
    </source>
</evidence>
<keyword evidence="2 3" id="KW-0456">Lyase</keyword>
<feature type="domain" description="Flavoprotein" evidence="5">
    <location>
        <begin position="13"/>
        <end position="184"/>
    </location>
</feature>
<comment type="catalytic activity">
    <reaction evidence="3 4">
        <text>(R)-4'-phosphopantothenate + L-cysteine + CTP = N-[(R)-4-phosphopantothenoyl]-L-cysteine + CMP + diphosphate + H(+)</text>
        <dbReference type="Rhea" id="RHEA:19397"/>
        <dbReference type="ChEBI" id="CHEBI:10986"/>
        <dbReference type="ChEBI" id="CHEBI:15378"/>
        <dbReference type="ChEBI" id="CHEBI:33019"/>
        <dbReference type="ChEBI" id="CHEBI:35235"/>
        <dbReference type="ChEBI" id="CHEBI:37563"/>
        <dbReference type="ChEBI" id="CHEBI:59458"/>
        <dbReference type="ChEBI" id="CHEBI:60377"/>
        <dbReference type="EC" id="6.3.2.5"/>
    </reaction>
</comment>
<dbReference type="PANTHER" id="PTHR14359">
    <property type="entry name" value="HOMO-OLIGOMERIC FLAVIN CONTAINING CYS DECARBOXYLASE FAMILY"/>
    <property type="match status" value="1"/>
</dbReference>
<dbReference type="NCBIfam" id="TIGR00521">
    <property type="entry name" value="coaBC_dfp"/>
    <property type="match status" value="1"/>
</dbReference>
<gene>
    <name evidence="3 7" type="primary">coaBC</name>
    <name evidence="7" type="ORF">G3446_06680</name>
</gene>
<dbReference type="GO" id="GO:0015941">
    <property type="term" value="P:pantothenate catabolic process"/>
    <property type="evidence" value="ECO:0007669"/>
    <property type="project" value="InterPro"/>
</dbReference>
<evidence type="ECO:0000256" key="2">
    <source>
        <dbReference type="ARBA" id="ARBA00023239"/>
    </source>
</evidence>
<keyword evidence="3" id="KW-0479">Metal-binding</keyword>
<comment type="cofactor">
    <cofactor evidence="3">
        <name>FMN</name>
        <dbReference type="ChEBI" id="CHEBI:58210"/>
    </cofactor>
    <text evidence="3">Binds 1 FMN per subunit.</text>
</comment>
<evidence type="ECO:0000256" key="3">
    <source>
        <dbReference type="HAMAP-Rule" id="MF_02225"/>
    </source>
</evidence>
<feature type="region of interest" description="Phosphopantothenoylcysteine decarboxylase" evidence="3">
    <location>
        <begin position="1"/>
        <end position="194"/>
    </location>
</feature>
<dbReference type="EC" id="6.3.2.5" evidence="3"/>
<reference evidence="7 8" key="1">
    <citation type="submission" date="2020-02" db="EMBL/GenBank/DDBJ databases">
        <title>Genome sequences of Thiorhodococcus mannitoliphagus and Thiorhodococcus minor, purple sulfur photosynthetic bacteria in the gammaproteobacterial family, Chromatiaceae.</title>
        <authorList>
            <person name="Aviles F.A."/>
            <person name="Meyer T.E."/>
            <person name="Kyndt J.A."/>
        </authorList>
    </citation>
    <scope>NUCLEOTIDE SEQUENCE [LARGE SCALE GENOMIC DNA]</scope>
    <source>
        <strain evidence="7 8">DSM 11518</strain>
    </source>
</reference>
<dbReference type="GO" id="GO:0071513">
    <property type="term" value="C:phosphopantothenoylcysteine decarboxylase complex"/>
    <property type="evidence" value="ECO:0007669"/>
    <property type="project" value="TreeGrafter"/>
</dbReference>
<comment type="similarity">
    <text evidence="3 4">In the N-terminal section; belongs to the HFCD (homo-oligomeric flavin containing Cys decarboxylase) superfamily.</text>
</comment>
<protein>
    <recommendedName>
        <fullName evidence="3">Coenzyme A biosynthesis bifunctional protein CoaBC</fullName>
    </recommendedName>
    <alternativeName>
        <fullName evidence="3">DNA/pantothenate metabolism flavoprotein</fullName>
    </alternativeName>
    <alternativeName>
        <fullName evidence="3">Phosphopantothenoylcysteine synthetase/decarboxylase</fullName>
        <shortName evidence="3">PPCS-PPCDC</shortName>
    </alternativeName>
    <domain>
        <recommendedName>
            <fullName evidence="3">Phosphopantothenoylcysteine decarboxylase</fullName>
            <shortName evidence="3">PPC decarboxylase</shortName>
            <shortName evidence="3">PPC-DC</shortName>
            <ecNumber evidence="3">4.1.1.36</ecNumber>
        </recommendedName>
        <alternativeName>
            <fullName evidence="3">CoaC</fullName>
        </alternativeName>
    </domain>
    <domain>
        <recommendedName>
            <fullName evidence="3">Phosphopantothenate--cysteine ligase</fullName>
            <ecNumber evidence="3">6.3.2.5</ecNumber>
        </recommendedName>
        <alternativeName>
            <fullName evidence="3">CoaB</fullName>
        </alternativeName>
        <alternativeName>
            <fullName evidence="3">Phosphopantothenoylcysteine synthetase</fullName>
            <shortName evidence="3">PPC synthetase</shortName>
            <shortName evidence="3">PPC-S</shortName>
        </alternativeName>
    </domain>
</protein>
<keyword evidence="1 3" id="KW-0210">Decarboxylase</keyword>
<dbReference type="Gene3D" id="3.40.50.10300">
    <property type="entry name" value="CoaB-like"/>
    <property type="match status" value="1"/>
</dbReference>
<dbReference type="GO" id="GO:0010181">
    <property type="term" value="F:FMN binding"/>
    <property type="evidence" value="ECO:0007669"/>
    <property type="project" value="UniProtKB-UniRule"/>
</dbReference>
<comment type="function">
    <text evidence="3">Catalyzes two sequential steps in the biosynthesis of coenzyme A. In the first step cysteine is conjugated to 4'-phosphopantothenate to form 4-phosphopantothenoylcysteine. In the second step the latter compound is decarboxylated to form 4'-phosphopantotheine.</text>
</comment>
<dbReference type="Pfam" id="PF04127">
    <property type="entry name" value="DFP"/>
    <property type="match status" value="1"/>
</dbReference>
<organism evidence="7 8">
    <name type="scientific">Thiorhodococcus minor</name>
    <dbReference type="NCBI Taxonomy" id="57489"/>
    <lineage>
        <taxon>Bacteria</taxon>
        <taxon>Pseudomonadati</taxon>
        <taxon>Pseudomonadota</taxon>
        <taxon>Gammaproteobacteria</taxon>
        <taxon>Chromatiales</taxon>
        <taxon>Chromatiaceae</taxon>
        <taxon>Thiorhodococcus</taxon>
    </lineage>
</organism>
<comment type="pathway">
    <text evidence="3 4">Cofactor biosynthesis; coenzyme A biosynthesis; CoA from (R)-pantothenate: step 3/5.</text>
</comment>
<comment type="caution">
    <text evidence="3">Lacks conserved residue(s) required for the propagation of feature annotation.</text>
</comment>
<keyword evidence="3 4" id="KW-0436">Ligase</keyword>
<keyword evidence="3 4" id="KW-0288">FMN</keyword>
<dbReference type="InterPro" id="IPR007085">
    <property type="entry name" value="DNA/pantothenate-metab_flavo_C"/>
</dbReference>
<dbReference type="EC" id="4.1.1.36" evidence="3"/>
<dbReference type="RefSeq" id="WP_164451941.1">
    <property type="nucleotide sequence ID" value="NZ_JAAIJQ010000014.1"/>
</dbReference>
<evidence type="ECO:0000256" key="1">
    <source>
        <dbReference type="ARBA" id="ARBA00022793"/>
    </source>
</evidence>
<dbReference type="AlphaFoldDB" id="A0A6M0JYY2"/>
<feature type="binding site" evidence="3">
    <location>
        <position position="345"/>
    </location>
    <ligand>
        <name>CTP</name>
        <dbReference type="ChEBI" id="CHEBI:37563"/>
    </ligand>
</feature>
<dbReference type="GO" id="GO:0046872">
    <property type="term" value="F:metal ion binding"/>
    <property type="evidence" value="ECO:0007669"/>
    <property type="project" value="UniProtKB-KW"/>
</dbReference>
<dbReference type="GO" id="GO:0015937">
    <property type="term" value="P:coenzyme A biosynthetic process"/>
    <property type="evidence" value="ECO:0007669"/>
    <property type="project" value="UniProtKB-UniRule"/>
</dbReference>
<feature type="binding site" evidence="3">
    <location>
        <position position="327"/>
    </location>
    <ligand>
        <name>CTP</name>
        <dbReference type="ChEBI" id="CHEBI:37563"/>
    </ligand>
</feature>
<feature type="binding site" evidence="3">
    <location>
        <position position="341"/>
    </location>
    <ligand>
        <name>CTP</name>
        <dbReference type="ChEBI" id="CHEBI:37563"/>
    </ligand>
</feature>
<dbReference type="GO" id="GO:0004633">
    <property type="term" value="F:phosphopantothenoylcysteine decarboxylase activity"/>
    <property type="evidence" value="ECO:0007669"/>
    <property type="project" value="UniProtKB-UniRule"/>
</dbReference>
<feature type="binding site" evidence="3">
    <location>
        <position position="283"/>
    </location>
    <ligand>
        <name>CTP</name>
        <dbReference type="ChEBI" id="CHEBI:37563"/>
    </ligand>
</feature>
<dbReference type="Pfam" id="PF02441">
    <property type="entry name" value="Flavoprotein"/>
    <property type="match status" value="1"/>
</dbReference>
<comment type="catalytic activity">
    <reaction evidence="3 4">
        <text>N-[(R)-4-phosphopantothenoyl]-L-cysteine + H(+) = (R)-4'-phosphopantetheine + CO2</text>
        <dbReference type="Rhea" id="RHEA:16793"/>
        <dbReference type="ChEBI" id="CHEBI:15378"/>
        <dbReference type="ChEBI" id="CHEBI:16526"/>
        <dbReference type="ChEBI" id="CHEBI:59458"/>
        <dbReference type="ChEBI" id="CHEBI:61723"/>
        <dbReference type="EC" id="4.1.1.36"/>
    </reaction>
</comment>
<evidence type="ECO:0000256" key="4">
    <source>
        <dbReference type="RuleBase" id="RU364078"/>
    </source>
</evidence>
<accession>A0A6M0JYY2</accession>
<evidence type="ECO:0000313" key="7">
    <source>
        <dbReference type="EMBL" id="NEV61577.1"/>
    </source>
</evidence>
<comment type="similarity">
    <text evidence="3 4">In the C-terminal section; belongs to the PPC synthetase family.</text>
</comment>
<dbReference type="InterPro" id="IPR003382">
    <property type="entry name" value="Flavoprotein"/>
</dbReference>
<dbReference type="InterPro" id="IPR005252">
    <property type="entry name" value="CoaBC"/>
</dbReference>
<comment type="cofactor">
    <cofactor evidence="3">
        <name>Mg(2+)</name>
        <dbReference type="ChEBI" id="CHEBI:18420"/>
    </cofactor>
</comment>
<dbReference type="InterPro" id="IPR035929">
    <property type="entry name" value="CoaB-like_sf"/>
</dbReference>
<feature type="active site" description="Proton donor" evidence="3">
    <location>
        <position position="164"/>
    </location>
</feature>
<keyword evidence="8" id="KW-1185">Reference proteome</keyword>
<dbReference type="GO" id="GO:0004632">
    <property type="term" value="F:phosphopantothenate--cysteine ligase activity"/>
    <property type="evidence" value="ECO:0007669"/>
    <property type="project" value="UniProtKB-UniRule"/>
</dbReference>
<evidence type="ECO:0000313" key="8">
    <source>
        <dbReference type="Proteomes" id="UP000483379"/>
    </source>
</evidence>
<keyword evidence="3 4" id="KW-0285">Flavoprotein</keyword>
<sequence>MSHQQANEVPGSNLLLGVGGGIAAYKSVDLVRRLKERGAEVRVVMTEAATGFVAPLTFQAVSGQPVRTTLLDPAAEAGMGHIELARWADLLLIAPATADLLARLAHGIADDLLTTLALATEAELVLAPAMNQAMWRHPATQANMETLRGRGARILGPGQGEQACGDVGPGRMLEPVQIADAILARADGPLDAVRVLMTAGPTREPVDPVRFLGNRSSGRMGYALAEALVGLGAEVALVTGPTALPAPPVAELVRVESALEMHAAVMSRASGCDLFIGAAAVADYRPVEPAGRKIKKDAGELSIRLVRNPDILAEVAALSPGPFTVGFAAETDRVIAYARGKLEKKGLDLIAANQVGGERGGFESQDNALTVLWDGGSRELPMMTKTRLARELAVLIAERYGERHAASA</sequence>
<dbReference type="HAMAP" id="MF_02225">
    <property type="entry name" value="CoaBC"/>
    <property type="match status" value="1"/>
</dbReference>
<comment type="caution">
    <text evidence="7">The sequence shown here is derived from an EMBL/GenBank/DDBJ whole genome shotgun (WGS) entry which is preliminary data.</text>
</comment>